<keyword evidence="2" id="KW-0472">Membrane</keyword>
<comment type="caution">
    <text evidence="5">The sequence shown here is derived from an EMBL/GenBank/DDBJ whole genome shotgun (WGS) entry which is preliminary data.</text>
</comment>
<reference evidence="5 6" key="1">
    <citation type="journal article" date="2024" name="G3 (Bethesda)">
        <title>Genome assembly of Hibiscus sabdariffa L. provides insights into metabolisms of medicinal natural products.</title>
        <authorList>
            <person name="Kim T."/>
        </authorList>
    </citation>
    <scope>NUCLEOTIDE SEQUENCE [LARGE SCALE GENOMIC DNA]</scope>
    <source>
        <strain evidence="5">TK-2024</strain>
        <tissue evidence="5">Old leaves</tissue>
    </source>
</reference>
<evidence type="ECO:0000313" key="6">
    <source>
        <dbReference type="Proteomes" id="UP001472677"/>
    </source>
</evidence>
<comment type="subcellular location">
    <subcellularLocation>
        <location evidence="1">Cell membrane</location>
        <topology evidence="1">Lipid-anchor</topology>
        <topology evidence="1">GPI-anchor</topology>
    </subcellularLocation>
</comment>
<evidence type="ECO:0000256" key="1">
    <source>
        <dbReference type="ARBA" id="ARBA00004609"/>
    </source>
</evidence>
<evidence type="ECO:0000256" key="2">
    <source>
        <dbReference type="ARBA" id="ARBA00022622"/>
    </source>
</evidence>
<proteinExistence type="predicted"/>
<keyword evidence="2" id="KW-0325">Glycoprotein</keyword>
<keyword evidence="2" id="KW-0449">Lipoprotein</keyword>
<keyword evidence="6" id="KW-1185">Reference proteome</keyword>
<dbReference type="InterPro" id="IPR012946">
    <property type="entry name" value="X8"/>
</dbReference>
<dbReference type="Pfam" id="PF07983">
    <property type="entry name" value="X8"/>
    <property type="match status" value="1"/>
</dbReference>
<dbReference type="InterPro" id="IPR044788">
    <property type="entry name" value="X8_dom_prot"/>
</dbReference>
<dbReference type="Gene3D" id="1.20.58.1040">
    <property type="match status" value="1"/>
</dbReference>
<name>A0ABR2D113_9ROSI</name>
<sequence length="98" mass="10384">MSKTSVGRSWCLANPKVNRHGLQAGLDYACGEGGADCGPIQSNGTCFNPNSLVAHASYAFNSYYQKKARASGSCDFDGAAYVSMQPPPFGNCQYPTGY</sequence>
<dbReference type="EMBL" id="JBBPBM010000038">
    <property type="protein sequence ID" value="KAK8527187.1"/>
    <property type="molecule type" value="Genomic_DNA"/>
</dbReference>
<feature type="domain" description="X8" evidence="4">
    <location>
        <begin position="9"/>
        <end position="94"/>
    </location>
</feature>
<accession>A0ABR2D113</accession>
<protein>
    <recommendedName>
        <fullName evidence="4">X8 domain-containing protein</fullName>
    </recommendedName>
</protein>
<dbReference type="SMART" id="SM00768">
    <property type="entry name" value="X8"/>
    <property type="match status" value="1"/>
</dbReference>
<keyword evidence="3" id="KW-0732">Signal</keyword>
<dbReference type="PANTHER" id="PTHR31044">
    <property type="entry name" value="BETA-1,3 GLUCANASE"/>
    <property type="match status" value="1"/>
</dbReference>
<evidence type="ECO:0000259" key="4">
    <source>
        <dbReference type="SMART" id="SM00768"/>
    </source>
</evidence>
<gene>
    <name evidence="5" type="ORF">V6N12_054411</name>
</gene>
<dbReference type="PANTHER" id="PTHR31044:SF52">
    <property type="entry name" value="OS01G0631500 PROTEIN"/>
    <property type="match status" value="1"/>
</dbReference>
<organism evidence="5 6">
    <name type="scientific">Hibiscus sabdariffa</name>
    <name type="common">roselle</name>
    <dbReference type="NCBI Taxonomy" id="183260"/>
    <lineage>
        <taxon>Eukaryota</taxon>
        <taxon>Viridiplantae</taxon>
        <taxon>Streptophyta</taxon>
        <taxon>Embryophyta</taxon>
        <taxon>Tracheophyta</taxon>
        <taxon>Spermatophyta</taxon>
        <taxon>Magnoliopsida</taxon>
        <taxon>eudicotyledons</taxon>
        <taxon>Gunneridae</taxon>
        <taxon>Pentapetalae</taxon>
        <taxon>rosids</taxon>
        <taxon>malvids</taxon>
        <taxon>Malvales</taxon>
        <taxon>Malvaceae</taxon>
        <taxon>Malvoideae</taxon>
        <taxon>Hibiscus</taxon>
    </lineage>
</organism>
<evidence type="ECO:0000313" key="5">
    <source>
        <dbReference type="EMBL" id="KAK8527187.1"/>
    </source>
</evidence>
<dbReference type="Proteomes" id="UP001472677">
    <property type="component" value="Unassembled WGS sequence"/>
</dbReference>
<evidence type="ECO:0000256" key="3">
    <source>
        <dbReference type="ARBA" id="ARBA00022729"/>
    </source>
</evidence>
<keyword evidence="2" id="KW-0336">GPI-anchor</keyword>